<gene>
    <name evidence="4" type="ORF">ATZ33_00070</name>
    <name evidence="5" type="ORF">RV15_GL002810</name>
</gene>
<dbReference type="Pfam" id="PF00550">
    <property type="entry name" value="PP-binding"/>
    <property type="match status" value="1"/>
</dbReference>
<keyword evidence="1" id="KW-0596">Phosphopantetheine</keyword>
<accession>A0A0S3K6C2</accession>
<dbReference type="RefSeq" id="WP_071876849.1">
    <property type="nucleotide sequence ID" value="NZ_JXLC01000004.1"/>
</dbReference>
<name>A0A0S3K6C2_9ENTE</name>
<protein>
    <submittedName>
        <fullName evidence="4">Acyl carrier protein</fullName>
    </submittedName>
</protein>
<organism evidence="5 7">
    <name type="scientific">Enterococcus silesiacus</name>
    <dbReference type="NCBI Taxonomy" id="332949"/>
    <lineage>
        <taxon>Bacteria</taxon>
        <taxon>Bacillati</taxon>
        <taxon>Bacillota</taxon>
        <taxon>Bacilli</taxon>
        <taxon>Lactobacillales</taxon>
        <taxon>Enterococcaceae</taxon>
        <taxon>Enterococcus</taxon>
    </lineage>
</organism>
<sequence>MTREEIVETIKNELATILNIEIDQVDEETNFLKIGLSSVQALKVINRLRKQFSVEINPAVIFEFKRVGDIADYLKNELG</sequence>
<keyword evidence="2" id="KW-0597">Phosphoprotein</keyword>
<dbReference type="OrthoDB" id="5147973at2"/>
<dbReference type="Proteomes" id="UP000065511">
    <property type="component" value="Chromosome"/>
</dbReference>
<dbReference type="SMART" id="SM01294">
    <property type="entry name" value="PKS_PP_betabranch"/>
    <property type="match status" value="1"/>
</dbReference>
<dbReference type="AlphaFoldDB" id="A0A0S3K6C2"/>
<dbReference type="InterPro" id="IPR020806">
    <property type="entry name" value="PKS_PP-bd"/>
</dbReference>
<dbReference type="InterPro" id="IPR036736">
    <property type="entry name" value="ACP-like_sf"/>
</dbReference>
<evidence type="ECO:0000313" key="6">
    <source>
        <dbReference type="Proteomes" id="UP000065511"/>
    </source>
</evidence>
<dbReference type="EMBL" id="JXLC01000004">
    <property type="protein sequence ID" value="OJG92865.1"/>
    <property type="molecule type" value="Genomic_DNA"/>
</dbReference>
<dbReference type="SMART" id="SM00823">
    <property type="entry name" value="PKS_PP"/>
    <property type="match status" value="1"/>
</dbReference>
<dbReference type="InterPro" id="IPR006162">
    <property type="entry name" value="Ppantetheine_attach_site"/>
</dbReference>
<dbReference type="PROSITE" id="PS50075">
    <property type="entry name" value="CARRIER"/>
    <property type="match status" value="1"/>
</dbReference>
<evidence type="ECO:0000313" key="5">
    <source>
        <dbReference type="EMBL" id="OJG92865.1"/>
    </source>
</evidence>
<reference evidence="5 7" key="1">
    <citation type="submission" date="2014-12" db="EMBL/GenBank/DDBJ databases">
        <title>Draft genome sequences of 29 type strains of Enterococci.</title>
        <authorList>
            <person name="Zhong Z."/>
            <person name="Sun Z."/>
            <person name="Liu W."/>
            <person name="Zhang W."/>
            <person name="Zhang H."/>
        </authorList>
    </citation>
    <scope>NUCLEOTIDE SEQUENCE [LARGE SCALE GENOMIC DNA]</scope>
    <source>
        <strain evidence="5 7">DSM 22801</strain>
    </source>
</reference>
<dbReference type="InterPro" id="IPR009081">
    <property type="entry name" value="PP-bd_ACP"/>
</dbReference>
<proteinExistence type="predicted"/>
<dbReference type="SUPFAM" id="SSF47336">
    <property type="entry name" value="ACP-like"/>
    <property type="match status" value="1"/>
</dbReference>
<dbReference type="PROSITE" id="PS00012">
    <property type="entry name" value="PHOSPHOPANTETHEINE"/>
    <property type="match status" value="1"/>
</dbReference>
<reference evidence="4 6" key="2">
    <citation type="submission" date="2015-12" db="EMBL/GenBank/DDBJ databases">
        <authorList>
            <person name="Lauer A."/>
            <person name="Humrighouse B."/>
            <person name="Loparev V."/>
            <person name="Shewmaker P.L."/>
            <person name="Whitney A.M."/>
            <person name="McLaughlin R.W."/>
        </authorList>
    </citation>
    <scope>NUCLEOTIDE SEQUENCE [LARGE SCALE GENOMIC DNA]</scope>
    <source>
        <strain evidence="4 6">LMG 23085</strain>
    </source>
</reference>
<dbReference type="Gene3D" id="1.10.1200.10">
    <property type="entry name" value="ACP-like"/>
    <property type="match status" value="1"/>
</dbReference>
<evidence type="ECO:0000313" key="4">
    <source>
        <dbReference type="EMBL" id="ALR99834.1"/>
    </source>
</evidence>
<dbReference type="KEGG" id="ess:ATZ33_00070"/>
<feature type="domain" description="Carrier" evidence="3">
    <location>
        <begin position="1"/>
        <end position="78"/>
    </location>
</feature>
<evidence type="ECO:0000256" key="1">
    <source>
        <dbReference type="ARBA" id="ARBA00022450"/>
    </source>
</evidence>
<dbReference type="Proteomes" id="UP000183039">
    <property type="component" value="Unassembled WGS sequence"/>
</dbReference>
<keyword evidence="6" id="KW-1185">Reference proteome</keyword>
<dbReference type="EMBL" id="CP013614">
    <property type="protein sequence ID" value="ALR99834.1"/>
    <property type="molecule type" value="Genomic_DNA"/>
</dbReference>
<evidence type="ECO:0000256" key="2">
    <source>
        <dbReference type="ARBA" id="ARBA00022553"/>
    </source>
</evidence>
<evidence type="ECO:0000259" key="3">
    <source>
        <dbReference type="PROSITE" id="PS50075"/>
    </source>
</evidence>
<dbReference type="GO" id="GO:0031177">
    <property type="term" value="F:phosphopantetheine binding"/>
    <property type="evidence" value="ECO:0007669"/>
    <property type="project" value="InterPro"/>
</dbReference>
<evidence type="ECO:0000313" key="7">
    <source>
        <dbReference type="Proteomes" id="UP000183039"/>
    </source>
</evidence>